<dbReference type="InterPro" id="IPR044117">
    <property type="entry name" value="OBF_LigC-like"/>
</dbReference>
<dbReference type="Proteomes" id="UP000004816">
    <property type="component" value="Unassembled WGS sequence"/>
</dbReference>
<evidence type="ECO:0000256" key="3">
    <source>
        <dbReference type="ARBA" id="ARBA00022598"/>
    </source>
</evidence>
<dbReference type="SUPFAM" id="SSF50249">
    <property type="entry name" value="Nucleic acid-binding proteins"/>
    <property type="match status" value="1"/>
</dbReference>
<dbReference type="PROSITE" id="PS50160">
    <property type="entry name" value="DNA_LIGASE_A3"/>
    <property type="match status" value="1"/>
</dbReference>
<evidence type="ECO:0000256" key="4">
    <source>
        <dbReference type="ARBA" id="ARBA00034003"/>
    </source>
</evidence>
<protein>
    <recommendedName>
        <fullName evidence="2">DNA ligase (ATP)</fullName>
        <ecNumber evidence="2">6.5.1.1</ecNumber>
    </recommendedName>
</protein>
<proteinExistence type="inferred from homology"/>
<comment type="similarity">
    <text evidence="1">Belongs to the ATP-dependent DNA ligase family.</text>
</comment>
<evidence type="ECO:0000259" key="5">
    <source>
        <dbReference type="PROSITE" id="PS50160"/>
    </source>
</evidence>
<dbReference type="InterPro" id="IPR016059">
    <property type="entry name" value="DNA_ligase_ATP-dep_CS"/>
</dbReference>
<evidence type="ECO:0000313" key="6">
    <source>
        <dbReference type="EMBL" id="EFV14965.2"/>
    </source>
</evidence>
<dbReference type="eggNOG" id="COG1793">
    <property type="taxonomic scope" value="Bacteria"/>
</dbReference>
<name>E5XKY3_SEGRC</name>
<dbReference type="CDD" id="cd07970">
    <property type="entry name" value="OBF_DNA_ligase_LigC"/>
    <property type="match status" value="1"/>
</dbReference>
<dbReference type="PANTHER" id="PTHR45674:SF4">
    <property type="entry name" value="DNA LIGASE 1"/>
    <property type="match status" value="1"/>
</dbReference>
<evidence type="ECO:0000256" key="1">
    <source>
        <dbReference type="ARBA" id="ARBA00007572"/>
    </source>
</evidence>
<comment type="catalytic activity">
    <reaction evidence="4">
        <text>ATP + (deoxyribonucleotide)n-3'-hydroxyl + 5'-phospho-(deoxyribonucleotide)m = (deoxyribonucleotide)n+m + AMP + diphosphate.</text>
        <dbReference type="EC" id="6.5.1.1"/>
    </reaction>
</comment>
<dbReference type="EC" id="6.5.1.1" evidence="2"/>
<keyword evidence="7" id="KW-1185">Reference proteome</keyword>
<dbReference type="CDD" id="cd07905">
    <property type="entry name" value="Adenylation_DNA_ligase_LigC"/>
    <property type="match status" value="1"/>
</dbReference>
<comment type="caution">
    <text evidence="6">The sequence shown here is derived from an EMBL/GenBank/DDBJ whole genome shotgun (WGS) entry which is preliminary data.</text>
</comment>
<dbReference type="InterPro" id="IPR044119">
    <property type="entry name" value="Adenylation_LigC-like"/>
</dbReference>
<dbReference type="SUPFAM" id="SSF56091">
    <property type="entry name" value="DNA ligase/mRNA capping enzyme, catalytic domain"/>
    <property type="match status" value="1"/>
</dbReference>
<keyword evidence="3" id="KW-0436">Ligase</keyword>
<accession>E5XKY3</accession>
<dbReference type="Pfam" id="PF04679">
    <property type="entry name" value="DNA_ligase_A_C"/>
    <property type="match status" value="1"/>
</dbReference>
<dbReference type="Gene3D" id="2.40.50.140">
    <property type="entry name" value="Nucleic acid-binding proteins"/>
    <property type="match status" value="1"/>
</dbReference>
<dbReference type="InterPro" id="IPR012310">
    <property type="entry name" value="DNA_ligase_ATP-dep_cent"/>
</dbReference>
<dbReference type="GO" id="GO:0006310">
    <property type="term" value="P:DNA recombination"/>
    <property type="evidence" value="ECO:0007669"/>
    <property type="project" value="InterPro"/>
</dbReference>
<reference evidence="6 7" key="1">
    <citation type="journal article" date="2011" name="Stand. Genomic Sci.">
        <title>High quality draft genome sequence of Segniliparus rugosus CDC 945(T)= (ATCC BAA-974(T)).</title>
        <authorList>
            <person name="Earl A.M."/>
            <person name="Desjardins C.A."/>
            <person name="Fitzgerald M.G."/>
            <person name="Arachchi H.M."/>
            <person name="Zeng Q."/>
            <person name="Mehta T."/>
            <person name="Griggs A."/>
            <person name="Birren B.W."/>
            <person name="Toney N.C."/>
            <person name="Carr J."/>
            <person name="Posey J."/>
            <person name="Butler W.R."/>
        </authorList>
    </citation>
    <scope>NUCLEOTIDE SEQUENCE [LARGE SCALE GENOMIC DNA]</scope>
    <source>
        <strain evidence="7">ATCC BAA-974 / DSM 45345 / CCUG 50838 / CIP 108380 / JCM 13579 / CDC 945</strain>
    </source>
</reference>
<dbReference type="PANTHER" id="PTHR45674">
    <property type="entry name" value="DNA LIGASE 1/3 FAMILY MEMBER"/>
    <property type="match status" value="1"/>
</dbReference>
<evidence type="ECO:0000256" key="2">
    <source>
        <dbReference type="ARBA" id="ARBA00012727"/>
    </source>
</evidence>
<dbReference type="EMBL" id="ACZI02000003">
    <property type="protein sequence ID" value="EFV14965.2"/>
    <property type="molecule type" value="Genomic_DNA"/>
</dbReference>
<dbReference type="PROSITE" id="PS00697">
    <property type="entry name" value="DNA_LIGASE_A1"/>
    <property type="match status" value="1"/>
</dbReference>
<dbReference type="GO" id="GO:0003910">
    <property type="term" value="F:DNA ligase (ATP) activity"/>
    <property type="evidence" value="ECO:0007669"/>
    <property type="project" value="UniProtKB-EC"/>
</dbReference>
<gene>
    <name evidence="6" type="ORF">HMPREF9336_00152</name>
</gene>
<organism evidence="6 7">
    <name type="scientific">Segniliparus rugosus (strain ATCC BAA-974 / DSM 45345 / CCUG 50838 / CIP 108380 / JCM 13579 / CDC 945)</name>
    <dbReference type="NCBI Taxonomy" id="679197"/>
    <lineage>
        <taxon>Bacteria</taxon>
        <taxon>Bacillati</taxon>
        <taxon>Actinomycetota</taxon>
        <taxon>Actinomycetes</taxon>
        <taxon>Mycobacteriales</taxon>
        <taxon>Segniliparaceae</taxon>
        <taxon>Segniliparus</taxon>
    </lineage>
</organism>
<dbReference type="GO" id="GO:0006281">
    <property type="term" value="P:DNA repair"/>
    <property type="evidence" value="ECO:0007669"/>
    <property type="project" value="InterPro"/>
</dbReference>
<feature type="domain" description="ATP-dependent DNA ligase family profile" evidence="5">
    <location>
        <begin position="142"/>
        <end position="263"/>
    </location>
</feature>
<sequence>MADYSADAPIKLSYEVADVKAARVCGNMDGMALAPPFAPMLAKAAEAVPDQGDPPCWSYEPKWDGFRGIVFWDGSEARIGSRGEKELTRYFPELCEALARALPRSGVFDGEIVVPQVEDGRACLDWDALSARIHPAASRIKLLAETTPAHFVAFDLVEEDGAGLLDEPFAVRRERLERLFRPTGTCHLSVATTDGALAARWFAEFEGAGLDGVVAKRLDGPYRPGKRDMVKVKHSRTADCVVIGYRPHQKGVGVGSLMLGLYADGGFHLVGGAGSFSNEVRRELLETLAPLETGEEASGEANRWKKAERAKYVPVRPELVVEVAYDQMLPGGLGWQARQDSPREARPGSRFRHAATLLRFRPDREPESCGFDQVAAPKRYDVRQIWAD</sequence>
<dbReference type="Gene3D" id="3.30.470.30">
    <property type="entry name" value="DNA ligase/mRNA capping enzyme"/>
    <property type="match status" value="1"/>
</dbReference>
<dbReference type="InterPro" id="IPR012309">
    <property type="entry name" value="DNA_ligase_ATP-dep_C"/>
</dbReference>
<dbReference type="GO" id="GO:0005524">
    <property type="term" value="F:ATP binding"/>
    <property type="evidence" value="ECO:0007669"/>
    <property type="project" value="InterPro"/>
</dbReference>
<dbReference type="HOGENOM" id="CLU_008325_4_1_11"/>
<dbReference type="NCBIfam" id="NF006078">
    <property type="entry name" value="PRK08224.1"/>
    <property type="match status" value="1"/>
</dbReference>
<dbReference type="AlphaFoldDB" id="E5XKY3"/>
<evidence type="ECO:0000313" key="7">
    <source>
        <dbReference type="Proteomes" id="UP000004816"/>
    </source>
</evidence>
<dbReference type="STRING" id="679197.HMPREF9336_00152"/>
<dbReference type="InterPro" id="IPR012340">
    <property type="entry name" value="NA-bd_OB-fold"/>
</dbReference>
<dbReference type="InterPro" id="IPR050191">
    <property type="entry name" value="ATP-dep_DNA_ligase"/>
</dbReference>
<dbReference type="Pfam" id="PF01068">
    <property type="entry name" value="DNA_ligase_A_M"/>
    <property type="match status" value="1"/>
</dbReference>